<evidence type="ECO:0000313" key="1">
    <source>
        <dbReference type="EMBL" id="GIY45349.1"/>
    </source>
</evidence>
<organism evidence="1 2">
    <name type="scientific">Caerostris darwini</name>
    <dbReference type="NCBI Taxonomy" id="1538125"/>
    <lineage>
        <taxon>Eukaryota</taxon>
        <taxon>Metazoa</taxon>
        <taxon>Ecdysozoa</taxon>
        <taxon>Arthropoda</taxon>
        <taxon>Chelicerata</taxon>
        <taxon>Arachnida</taxon>
        <taxon>Araneae</taxon>
        <taxon>Araneomorphae</taxon>
        <taxon>Entelegynae</taxon>
        <taxon>Araneoidea</taxon>
        <taxon>Araneidae</taxon>
        <taxon>Caerostris</taxon>
    </lineage>
</organism>
<proteinExistence type="predicted"/>
<name>A0AAV4TGT2_9ARAC</name>
<dbReference type="EMBL" id="BPLQ01009615">
    <property type="protein sequence ID" value="GIY45349.1"/>
    <property type="molecule type" value="Genomic_DNA"/>
</dbReference>
<sequence>MPELTPETTMQTSSQSDYKADGVIFDLHILQAGTLSPVLRFGGLQGMTTRRLTLINRVMKFYVNHFGGRLLSYYVYGPYDKHITPYFT</sequence>
<dbReference type="Proteomes" id="UP001054837">
    <property type="component" value="Unassembled WGS sequence"/>
</dbReference>
<accession>A0AAV4TGT2</accession>
<gene>
    <name evidence="1" type="ORF">CDAR_482171</name>
</gene>
<comment type="caution">
    <text evidence="1">The sequence shown here is derived from an EMBL/GenBank/DDBJ whole genome shotgun (WGS) entry which is preliminary data.</text>
</comment>
<keyword evidence="2" id="KW-1185">Reference proteome</keyword>
<reference evidence="1 2" key="1">
    <citation type="submission" date="2021-06" db="EMBL/GenBank/DDBJ databases">
        <title>Caerostris darwini draft genome.</title>
        <authorList>
            <person name="Kono N."/>
            <person name="Arakawa K."/>
        </authorList>
    </citation>
    <scope>NUCLEOTIDE SEQUENCE [LARGE SCALE GENOMIC DNA]</scope>
</reference>
<protein>
    <submittedName>
        <fullName evidence="1">Uncharacterized protein</fullName>
    </submittedName>
</protein>
<dbReference type="AlphaFoldDB" id="A0AAV4TGT2"/>
<evidence type="ECO:0000313" key="2">
    <source>
        <dbReference type="Proteomes" id="UP001054837"/>
    </source>
</evidence>